<dbReference type="InterPro" id="IPR046349">
    <property type="entry name" value="C1-like_sf"/>
</dbReference>
<dbReference type="GO" id="GO:0008270">
    <property type="term" value="F:zinc ion binding"/>
    <property type="evidence" value="ECO:0007669"/>
    <property type="project" value="UniProtKB-KW"/>
</dbReference>
<keyword evidence="1" id="KW-0479">Metal-binding</keyword>
<feature type="domain" description="Zinc finger PHD-type" evidence="6">
    <location>
        <begin position="304"/>
        <end position="363"/>
    </location>
</feature>
<evidence type="ECO:0000256" key="3">
    <source>
        <dbReference type="ARBA" id="ARBA00022771"/>
    </source>
</evidence>
<evidence type="ECO:0000259" key="5">
    <source>
        <dbReference type="SMART" id="SM00109"/>
    </source>
</evidence>
<dbReference type="InterPro" id="IPR004146">
    <property type="entry name" value="DC1"/>
</dbReference>
<feature type="domain" description="Zinc finger PHD-type" evidence="6">
    <location>
        <begin position="32"/>
        <end position="114"/>
    </location>
</feature>
<keyword evidence="8" id="KW-1185">Reference proteome</keyword>
<reference evidence="7" key="1">
    <citation type="submission" date="2020-03" db="EMBL/GenBank/DDBJ databases">
        <title>Castanea mollissima Vanexum genome sequencing.</title>
        <authorList>
            <person name="Staton M."/>
        </authorList>
    </citation>
    <scope>NUCLEOTIDE SEQUENCE</scope>
    <source>
        <tissue evidence="7">Leaf</tissue>
    </source>
</reference>
<evidence type="ECO:0008006" key="9">
    <source>
        <dbReference type="Google" id="ProtNLM"/>
    </source>
</evidence>
<feature type="domain" description="Phorbol-ester/DAG-type" evidence="5">
    <location>
        <begin position="81"/>
        <end position="127"/>
    </location>
</feature>
<comment type="caution">
    <text evidence="7">The sequence shown here is derived from an EMBL/GenBank/DDBJ whole genome shotgun (WGS) entry which is preliminary data.</text>
</comment>
<dbReference type="PANTHER" id="PTHR32410">
    <property type="entry name" value="CYSTEINE/HISTIDINE-RICH C1 DOMAIN FAMILY PROTEIN"/>
    <property type="match status" value="1"/>
</dbReference>
<dbReference type="InterPro" id="IPR053192">
    <property type="entry name" value="Vacuole_Formation_Reg"/>
</dbReference>
<feature type="domain" description="Phorbol-ester/DAG-type" evidence="5">
    <location>
        <begin position="342"/>
        <end position="390"/>
    </location>
</feature>
<dbReference type="Pfam" id="PF03107">
    <property type="entry name" value="C1_2"/>
    <property type="match status" value="7"/>
</dbReference>
<evidence type="ECO:0000256" key="2">
    <source>
        <dbReference type="ARBA" id="ARBA00022737"/>
    </source>
</evidence>
<dbReference type="AlphaFoldDB" id="A0A8J4Q4X1"/>
<accession>A0A8J4Q4X1</accession>
<evidence type="ECO:0000256" key="4">
    <source>
        <dbReference type="ARBA" id="ARBA00022833"/>
    </source>
</evidence>
<dbReference type="InterPro" id="IPR001965">
    <property type="entry name" value="Znf_PHD"/>
</dbReference>
<keyword evidence="4" id="KW-0862">Zinc</keyword>
<proteinExistence type="predicted"/>
<dbReference type="Proteomes" id="UP000737018">
    <property type="component" value="Unassembled WGS sequence"/>
</dbReference>
<evidence type="ECO:0000313" key="7">
    <source>
        <dbReference type="EMBL" id="KAF3943880.1"/>
    </source>
</evidence>
<dbReference type="OrthoDB" id="1884766at2759"/>
<dbReference type="PANTHER" id="PTHR32410:SF163">
    <property type="entry name" value="DC1 DOMAIN-CONTAINING PROTEIN"/>
    <property type="match status" value="1"/>
</dbReference>
<feature type="domain" description="Phorbol-ester/DAG-type" evidence="5">
    <location>
        <begin position="289"/>
        <end position="336"/>
    </location>
</feature>
<keyword evidence="2" id="KW-0677">Repeat</keyword>
<feature type="domain" description="Zinc finger PHD-type" evidence="6">
    <location>
        <begin position="465"/>
        <end position="515"/>
    </location>
</feature>
<sequence length="596" mass="69787">MEQEQQQQQLLLHFCDSKHPLVFIPDDRSGYRCDGCQESTYGPSYWCSRGGCPMYYHHKSCAELPLGLHHPLHPIHPLILSPYQIDYGKDIQFSNCVLCNESRNQYTYRCSRCDFNLHIKCTSLPLIMEAEFHDHPLTPIWKLFTFTCDLCGKEGKGTPYQCHLCSFWVHERCASFPRRVKVVRHKHLLHLTHSSLEFHQSDSRFCQICVQKVDTRYGLYYCSRCDFVAHLNCAIDRRNKEDINLQEFKDVDEVPELNESADSATYEVKKSNMKEDGTQIVEEIKHISHKHNLKLTNEVPNNQICDGCVRAILPPYYSCVNCRFFLHESCAKLPPKKRHPLHQHSLILLPMKPSKYFRCKACSQFCNGFTYKCEECEFYLDVQCSLISDILTHKGHEHPLILSYITQEQNCSCCSNESDQVFRCTSCEFALDYKCATLPHTTRYNQHEHPFTLCYRCEDDSGEYYCDICEEERDSKHWFYYCEDCSYPTHPECILGEYPNYKFGGVYTFDCHPHPVTLIEKTKDHRPCHICNDPCCCVFILLDRNQLKEQVLMKPEESRISMTLLLETVVLLIDTKPPWVYNIVGYLFTKKDIHSV</sequence>
<name>A0A8J4Q4X1_9ROSI</name>
<dbReference type="InterPro" id="IPR002219">
    <property type="entry name" value="PKC_DAG/PE"/>
</dbReference>
<keyword evidence="3" id="KW-0863">Zinc-finger</keyword>
<dbReference type="SMART" id="SM00249">
    <property type="entry name" value="PHD"/>
    <property type="match status" value="4"/>
</dbReference>
<dbReference type="SUPFAM" id="SSF57889">
    <property type="entry name" value="Cysteine-rich domain"/>
    <property type="match status" value="5"/>
</dbReference>
<evidence type="ECO:0000259" key="6">
    <source>
        <dbReference type="SMART" id="SM00249"/>
    </source>
</evidence>
<protein>
    <recommendedName>
        <fullName evidence="9">Phorbol-ester/DAG-type domain-containing protein</fullName>
    </recommendedName>
</protein>
<evidence type="ECO:0000313" key="8">
    <source>
        <dbReference type="Proteomes" id="UP000737018"/>
    </source>
</evidence>
<dbReference type="EMBL" id="JRKL02012749">
    <property type="protein sequence ID" value="KAF3943880.1"/>
    <property type="molecule type" value="Genomic_DNA"/>
</dbReference>
<organism evidence="7 8">
    <name type="scientific">Castanea mollissima</name>
    <name type="common">Chinese chestnut</name>
    <dbReference type="NCBI Taxonomy" id="60419"/>
    <lineage>
        <taxon>Eukaryota</taxon>
        <taxon>Viridiplantae</taxon>
        <taxon>Streptophyta</taxon>
        <taxon>Embryophyta</taxon>
        <taxon>Tracheophyta</taxon>
        <taxon>Spermatophyta</taxon>
        <taxon>Magnoliopsida</taxon>
        <taxon>eudicotyledons</taxon>
        <taxon>Gunneridae</taxon>
        <taxon>Pentapetalae</taxon>
        <taxon>rosids</taxon>
        <taxon>fabids</taxon>
        <taxon>Fagales</taxon>
        <taxon>Fagaceae</taxon>
        <taxon>Castanea</taxon>
    </lineage>
</organism>
<gene>
    <name evidence="7" type="ORF">CMV_029595</name>
</gene>
<feature type="domain" description="Zinc finger PHD-type" evidence="6">
    <location>
        <begin position="147"/>
        <end position="226"/>
    </location>
</feature>
<feature type="domain" description="Phorbol-ester/DAG-type" evidence="5">
    <location>
        <begin position="135"/>
        <end position="179"/>
    </location>
</feature>
<evidence type="ECO:0000256" key="1">
    <source>
        <dbReference type="ARBA" id="ARBA00022723"/>
    </source>
</evidence>
<dbReference type="SMART" id="SM00109">
    <property type="entry name" value="C1"/>
    <property type="match status" value="4"/>
</dbReference>